<protein>
    <submittedName>
        <fullName evidence="3">Bug family tripartite tricarboxylate transporter substrate binding protein</fullName>
    </submittedName>
</protein>
<sequence length="336" mass="35366">MNTLSRRQLLARAMGAALLPSFLPMAGALAARPALAQAPYPSRPVKWLVPYLAATGPDIAARILAEAVGPLLGQPIVIENRAGAAGNIGTRVAAKSPADGYTLLYTGTPLAANMHIYKNPGYDALKDFRHIMRLSSSDVGLVVHADSDIRTLDDLLARLKANPGQVDYASGGIGTPSHLGMEQFLSATRTKAMHVPYKGASELVNAILGHQVVFGMPIFAAAHPMIKAGKLRALAIAGPRRNPVAPQVPTLTELGVPGVELTSWGGLSVPAGTPDAVVNAIYKAFSEALRQPAVIAALQENGGLVDVRDSASFVQNIRQEMQLTEAMMKKVGLQPI</sequence>
<evidence type="ECO:0000313" key="3">
    <source>
        <dbReference type="EMBL" id="MFD2754236.1"/>
    </source>
</evidence>
<dbReference type="EMBL" id="JBHUMV010000003">
    <property type="protein sequence ID" value="MFD2754236.1"/>
    <property type="molecule type" value="Genomic_DNA"/>
</dbReference>
<comment type="similarity">
    <text evidence="1">Belongs to the UPF0065 (bug) family.</text>
</comment>
<dbReference type="PANTHER" id="PTHR42928">
    <property type="entry name" value="TRICARBOXYLATE-BINDING PROTEIN"/>
    <property type="match status" value="1"/>
</dbReference>
<dbReference type="Gene3D" id="3.40.190.10">
    <property type="entry name" value="Periplasmic binding protein-like II"/>
    <property type="match status" value="1"/>
</dbReference>
<organism evidence="3 4">
    <name type="scientific">Comamonas terrae</name>
    <dbReference type="NCBI Taxonomy" id="673548"/>
    <lineage>
        <taxon>Bacteria</taxon>
        <taxon>Pseudomonadati</taxon>
        <taxon>Pseudomonadota</taxon>
        <taxon>Betaproteobacteria</taxon>
        <taxon>Burkholderiales</taxon>
        <taxon>Comamonadaceae</taxon>
        <taxon>Comamonas</taxon>
    </lineage>
</organism>
<dbReference type="Pfam" id="PF03401">
    <property type="entry name" value="TctC"/>
    <property type="match status" value="1"/>
</dbReference>
<dbReference type="CDD" id="cd07012">
    <property type="entry name" value="PBP2_Bug_TTT"/>
    <property type="match status" value="1"/>
</dbReference>
<reference evidence="4" key="1">
    <citation type="journal article" date="2019" name="Int. J. Syst. Evol. Microbiol.">
        <title>The Global Catalogue of Microorganisms (GCM) 10K type strain sequencing project: providing services to taxonomists for standard genome sequencing and annotation.</title>
        <authorList>
            <consortium name="The Broad Institute Genomics Platform"/>
            <consortium name="The Broad Institute Genome Sequencing Center for Infectious Disease"/>
            <person name="Wu L."/>
            <person name="Ma J."/>
        </authorList>
    </citation>
    <scope>NUCLEOTIDE SEQUENCE [LARGE SCALE GENOMIC DNA]</scope>
    <source>
        <strain evidence="4">TISTR 1906</strain>
    </source>
</reference>
<dbReference type="Proteomes" id="UP001597463">
    <property type="component" value="Unassembled WGS sequence"/>
</dbReference>
<dbReference type="InterPro" id="IPR005064">
    <property type="entry name" value="BUG"/>
</dbReference>
<evidence type="ECO:0000256" key="2">
    <source>
        <dbReference type="SAM" id="SignalP"/>
    </source>
</evidence>
<comment type="caution">
    <text evidence="3">The sequence shown here is derived from an EMBL/GenBank/DDBJ whole genome shotgun (WGS) entry which is preliminary data.</text>
</comment>
<keyword evidence="4" id="KW-1185">Reference proteome</keyword>
<dbReference type="InterPro" id="IPR042100">
    <property type="entry name" value="Bug_dom1"/>
</dbReference>
<feature type="signal peptide" evidence="2">
    <location>
        <begin position="1"/>
        <end position="30"/>
    </location>
</feature>
<evidence type="ECO:0000313" key="4">
    <source>
        <dbReference type="Proteomes" id="UP001597463"/>
    </source>
</evidence>
<dbReference type="RefSeq" id="WP_066481559.1">
    <property type="nucleotide sequence ID" value="NZ_BCNT01000016.1"/>
</dbReference>
<dbReference type="Gene3D" id="3.40.190.150">
    <property type="entry name" value="Bordetella uptake gene, domain 1"/>
    <property type="match status" value="1"/>
</dbReference>
<dbReference type="PROSITE" id="PS51318">
    <property type="entry name" value="TAT"/>
    <property type="match status" value="1"/>
</dbReference>
<keyword evidence="2" id="KW-0732">Signal</keyword>
<accession>A0ABW5UM66</accession>
<dbReference type="PANTHER" id="PTHR42928:SF5">
    <property type="entry name" value="BLR1237 PROTEIN"/>
    <property type="match status" value="1"/>
</dbReference>
<dbReference type="PIRSF" id="PIRSF017082">
    <property type="entry name" value="YflP"/>
    <property type="match status" value="1"/>
</dbReference>
<name>A0ABW5UM66_9BURK</name>
<evidence type="ECO:0000256" key="1">
    <source>
        <dbReference type="ARBA" id="ARBA00006987"/>
    </source>
</evidence>
<gene>
    <name evidence="3" type="ORF">ACFSW6_09060</name>
</gene>
<proteinExistence type="inferred from homology"/>
<dbReference type="InterPro" id="IPR006311">
    <property type="entry name" value="TAT_signal"/>
</dbReference>
<feature type="chain" id="PRO_5047070176" evidence="2">
    <location>
        <begin position="31"/>
        <end position="336"/>
    </location>
</feature>
<dbReference type="SUPFAM" id="SSF53850">
    <property type="entry name" value="Periplasmic binding protein-like II"/>
    <property type="match status" value="1"/>
</dbReference>